<evidence type="ECO:0000256" key="4">
    <source>
        <dbReference type="ARBA" id="ARBA00004613"/>
    </source>
</evidence>
<organism evidence="18 19">
    <name type="scientific">Pangasianodon hypophthalmus</name>
    <name type="common">Striped catfish</name>
    <name type="synonym">Helicophagus hypophthalmus</name>
    <dbReference type="NCBI Taxonomy" id="310915"/>
    <lineage>
        <taxon>Eukaryota</taxon>
        <taxon>Metazoa</taxon>
        <taxon>Chordata</taxon>
        <taxon>Craniata</taxon>
        <taxon>Vertebrata</taxon>
        <taxon>Euteleostomi</taxon>
        <taxon>Actinopterygii</taxon>
        <taxon>Neopterygii</taxon>
        <taxon>Teleostei</taxon>
        <taxon>Ostariophysi</taxon>
        <taxon>Siluriformes</taxon>
        <taxon>Pangasiidae</taxon>
        <taxon>Pangasianodon</taxon>
    </lineage>
</organism>
<feature type="compositionally biased region" description="Polar residues" evidence="17">
    <location>
        <begin position="198"/>
        <end position="210"/>
    </location>
</feature>
<proteinExistence type="inferred from homology"/>
<comment type="similarity">
    <text evidence="5">Belongs to the neugrin family.</text>
</comment>
<comment type="subunit">
    <text evidence="6">Forms a regulatory protein-RNA complex, consisting of RCC1L, NGRN, RPUSD3, RPUSD4, TRUB2, FASTKD2 and 16S mt-rRNA. Interacts with 16S mt-rRNA; this interaction is direct.</text>
</comment>
<accession>A0A5N5NLH9</accession>
<evidence type="ECO:0000256" key="13">
    <source>
        <dbReference type="ARBA" id="ARBA00023136"/>
    </source>
</evidence>
<protein>
    <recommendedName>
        <fullName evidence="7">Neugrin</fullName>
    </recommendedName>
    <alternativeName>
        <fullName evidence="16">Neurite outgrowth-associated protein</fullName>
    </alternativeName>
</protein>
<keyword evidence="10" id="KW-0732">Signal</keyword>
<keyword evidence="11" id="KW-0221">Differentiation</keyword>
<evidence type="ECO:0000256" key="6">
    <source>
        <dbReference type="ARBA" id="ARBA00011308"/>
    </source>
</evidence>
<comment type="function">
    <text evidence="1">Plays an essential role in mitochondrial ribosome biogenesis. As a component of a functional protein-RNA module, consisting of RCC1L, NGRN, RPUSD3, RPUSD4, TRUB2, FASTKD2 and 16S mitochondrial ribosomal RNA (16S mt-rRNA), controls 16S mt-rRNA abundance and is required for intra-mitochondrial translation of core subunits of the oxidative phosphorylation system.</text>
</comment>
<evidence type="ECO:0000256" key="11">
    <source>
        <dbReference type="ARBA" id="ARBA00022782"/>
    </source>
</evidence>
<keyword evidence="12" id="KW-0496">Mitochondrion</keyword>
<dbReference type="GO" id="GO:0005576">
    <property type="term" value="C:extracellular region"/>
    <property type="evidence" value="ECO:0007669"/>
    <property type="project" value="UniProtKB-SubCell"/>
</dbReference>
<reference evidence="18 19" key="1">
    <citation type="submission" date="2019-06" db="EMBL/GenBank/DDBJ databases">
        <title>A chromosome-scale genome assembly of the striped catfish, Pangasianodon hypophthalmus.</title>
        <authorList>
            <person name="Wen M."/>
            <person name="Zahm M."/>
            <person name="Roques C."/>
            <person name="Cabau C."/>
            <person name="Klopp C."/>
            <person name="Donnadieu C."/>
            <person name="Jouanno E."/>
            <person name="Avarre J.-C."/>
            <person name="Campet M."/>
            <person name="Ha T.T.T."/>
            <person name="Dugue R."/>
            <person name="Lampietro C."/>
            <person name="Louis A."/>
            <person name="Herpin A."/>
            <person name="Echchiki A."/>
            <person name="Berthelot C."/>
            <person name="Parey E."/>
            <person name="Roest-Crollius H."/>
            <person name="Braasch I."/>
            <person name="Postlethwait J."/>
            <person name="Bobe J."/>
            <person name="Montfort J."/>
            <person name="Bouchez O."/>
            <person name="Begum T."/>
            <person name="Schartl M."/>
            <person name="Guiguen Y."/>
        </authorList>
    </citation>
    <scope>NUCLEOTIDE SEQUENCE [LARGE SCALE GENOMIC DNA]</scope>
    <source>
        <strain evidence="18 19">Indonesia</strain>
        <tissue evidence="18">Blood</tissue>
    </source>
</reference>
<evidence type="ECO:0000256" key="1">
    <source>
        <dbReference type="ARBA" id="ARBA00003783"/>
    </source>
</evidence>
<evidence type="ECO:0000256" key="14">
    <source>
        <dbReference type="ARBA" id="ARBA00023180"/>
    </source>
</evidence>
<evidence type="ECO:0000256" key="8">
    <source>
        <dbReference type="ARBA" id="ARBA00022473"/>
    </source>
</evidence>
<keyword evidence="14" id="KW-0325">Glycoprotein</keyword>
<dbReference type="GO" id="GO:0031966">
    <property type="term" value="C:mitochondrial membrane"/>
    <property type="evidence" value="ECO:0007669"/>
    <property type="project" value="UniProtKB-SubCell"/>
</dbReference>
<evidence type="ECO:0000256" key="9">
    <source>
        <dbReference type="ARBA" id="ARBA00022525"/>
    </source>
</evidence>
<dbReference type="PANTHER" id="PTHR13475">
    <property type="entry name" value="NEUGRIN"/>
    <property type="match status" value="1"/>
</dbReference>
<evidence type="ECO:0000256" key="15">
    <source>
        <dbReference type="ARBA" id="ARBA00023242"/>
    </source>
</evidence>
<keyword evidence="19" id="KW-1185">Reference proteome</keyword>
<dbReference type="InterPro" id="IPR010487">
    <property type="entry name" value="NGRN/Rrg9"/>
</dbReference>
<evidence type="ECO:0000256" key="12">
    <source>
        <dbReference type="ARBA" id="ARBA00023128"/>
    </source>
</evidence>
<evidence type="ECO:0000256" key="7">
    <source>
        <dbReference type="ARBA" id="ARBA00016593"/>
    </source>
</evidence>
<evidence type="ECO:0000256" key="10">
    <source>
        <dbReference type="ARBA" id="ARBA00022729"/>
    </source>
</evidence>
<evidence type="ECO:0000256" key="2">
    <source>
        <dbReference type="ARBA" id="ARBA00004123"/>
    </source>
</evidence>
<dbReference type="GO" id="GO:0005634">
    <property type="term" value="C:nucleus"/>
    <property type="evidence" value="ECO:0007669"/>
    <property type="project" value="UniProtKB-SubCell"/>
</dbReference>
<evidence type="ECO:0000256" key="17">
    <source>
        <dbReference type="SAM" id="MobiDB-lite"/>
    </source>
</evidence>
<keyword evidence="13" id="KW-0472">Membrane</keyword>
<evidence type="ECO:0000256" key="3">
    <source>
        <dbReference type="ARBA" id="ARBA00004325"/>
    </source>
</evidence>
<dbReference type="PANTHER" id="PTHR13475:SF4">
    <property type="entry name" value="NEUGRIN"/>
    <property type="match status" value="1"/>
</dbReference>
<evidence type="ECO:0000256" key="16">
    <source>
        <dbReference type="ARBA" id="ARBA00029657"/>
    </source>
</evidence>
<dbReference type="Proteomes" id="UP000327468">
    <property type="component" value="Chromosome 8"/>
</dbReference>
<dbReference type="EMBL" id="VFJC01000009">
    <property type="protein sequence ID" value="KAB5567421.1"/>
    <property type="molecule type" value="Genomic_DNA"/>
</dbReference>
<feature type="region of interest" description="Disordered" evidence="17">
    <location>
        <begin position="191"/>
        <end position="210"/>
    </location>
</feature>
<dbReference type="GO" id="GO:0030154">
    <property type="term" value="P:cell differentiation"/>
    <property type="evidence" value="ECO:0007669"/>
    <property type="project" value="UniProtKB-KW"/>
</dbReference>
<keyword evidence="15" id="KW-0539">Nucleus</keyword>
<name>A0A5N5NLH9_PANHP</name>
<gene>
    <name evidence="18" type="ORF">PHYPO_G00232550</name>
</gene>
<comment type="caution">
    <text evidence="18">The sequence shown here is derived from an EMBL/GenBank/DDBJ whole genome shotgun (WGS) entry which is preliminary data.</text>
</comment>
<comment type="subcellular location">
    <subcellularLocation>
        <location evidence="3">Mitochondrion membrane</location>
    </subcellularLocation>
    <subcellularLocation>
        <location evidence="2">Nucleus</location>
    </subcellularLocation>
    <subcellularLocation>
        <location evidence="4">Secreted</location>
    </subcellularLocation>
</comment>
<dbReference type="Pfam" id="PF06413">
    <property type="entry name" value="Neugrin"/>
    <property type="match status" value="1"/>
</dbReference>
<dbReference type="AlphaFoldDB" id="A0A5N5NLH9"/>
<evidence type="ECO:0000313" key="18">
    <source>
        <dbReference type="EMBL" id="KAB5567421.1"/>
    </source>
</evidence>
<keyword evidence="9" id="KW-0964">Secreted</keyword>
<evidence type="ECO:0000313" key="19">
    <source>
        <dbReference type="Proteomes" id="UP000327468"/>
    </source>
</evidence>
<evidence type="ECO:0000256" key="5">
    <source>
        <dbReference type="ARBA" id="ARBA00008082"/>
    </source>
</evidence>
<sequence>MYAAIRILVLLSILCARLCLGLSMFSVLRLAGSVAGKLASLAPLPALTCRHASRSARAWTGSATRTHSLSGNRRTEQHDISEDDLDMDEVESKLEALVKEERKREKSAKFHKIRRKLSSRGAPERRLSWDAIQQIRYLKQESPEEWTLQKLAEGFSVSTDVIYRVLHSKFTPPPERRFKQDAKVLTTVGQLSLEDGKTNQSRKGQSQLPLPTSDVPALISSGNTSTVIALTSGALTPTECTTGLVPSAANVPSPSIRTAQISTVAQGTLQEQPALRQEATDVKERVVEVEEEEEEWDGVVFTDEGLEELIHTLQEKPSPVEQKGREFYDGDGNFLYRI</sequence>
<keyword evidence="8" id="KW-0217">Developmental protein</keyword>